<dbReference type="InterPro" id="IPR043519">
    <property type="entry name" value="NT_sf"/>
</dbReference>
<reference evidence="10 11" key="1">
    <citation type="journal article" date="2016" name="Genome Biol. Evol.">
        <title>Divergent and convergent evolution of fungal pathogenicity.</title>
        <authorList>
            <person name="Shang Y."/>
            <person name="Xiao G."/>
            <person name="Zheng P."/>
            <person name="Cen K."/>
            <person name="Zhan S."/>
            <person name="Wang C."/>
        </authorList>
    </citation>
    <scope>NUCLEOTIDE SEQUENCE [LARGE SCALE GENOMIC DNA]</scope>
    <source>
        <strain evidence="10 11">RCEF 2490</strain>
    </source>
</reference>
<evidence type="ECO:0000313" key="10">
    <source>
        <dbReference type="EMBL" id="KZZ95255.1"/>
    </source>
</evidence>
<comment type="caution">
    <text evidence="10">The sequence shown here is derived from an EMBL/GenBank/DDBJ whole genome shotgun (WGS) entry which is preliminary data.</text>
</comment>
<evidence type="ECO:0000313" key="11">
    <source>
        <dbReference type="Proteomes" id="UP000078544"/>
    </source>
</evidence>
<evidence type="ECO:0000256" key="1">
    <source>
        <dbReference type="ARBA" id="ARBA00003470"/>
    </source>
</evidence>
<feature type="region of interest" description="Disordered" evidence="9">
    <location>
        <begin position="344"/>
        <end position="366"/>
    </location>
</feature>
<dbReference type="GO" id="GO:0005743">
    <property type="term" value="C:mitochondrial inner membrane"/>
    <property type="evidence" value="ECO:0007669"/>
    <property type="project" value="UniProtKB-SubCell"/>
</dbReference>
<dbReference type="AlphaFoldDB" id="A0A168BFY0"/>
<comment type="function">
    <text evidence="1">Probable mitochondrial mRNA stabilization factor.</text>
</comment>
<comment type="subcellular location">
    <subcellularLocation>
        <location evidence="2 8">Mitochondrion inner membrane</location>
        <topology evidence="2 8">Peripheral membrane protein</topology>
        <orientation evidence="2 8">Matrix side</orientation>
    </subcellularLocation>
</comment>
<keyword evidence="6 8" id="KW-0496">Mitochondrion</keyword>
<protein>
    <recommendedName>
        <fullName evidence="8">ATPase synthesis protein 25</fullName>
    </recommendedName>
</protein>
<evidence type="ECO:0000256" key="6">
    <source>
        <dbReference type="ARBA" id="ARBA00023128"/>
    </source>
</evidence>
<dbReference type="GO" id="GO:0140053">
    <property type="term" value="P:mitochondrial gene expression"/>
    <property type="evidence" value="ECO:0007669"/>
    <property type="project" value="UniProtKB-UniRule"/>
</dbReference>
<dbReference type="OrthoDB" id="107372at2759"/>
<gene>
    <name evidence="10" type="ORF">AAL_04486</name>
</gene>
<keyword evidence="11" id="KW-1185">Reference proteome</keyword>
<dbReference type="Proteomes" id="UP000078544">
    <property type="component" value="Unassembled WGS sequence"/>
</dbReference>
<keyword evidence="4 8" id="KW-0999">Mitochondrion inner membrane</keyword>
<dbReference type="EMBL" id="AZGY01000009">
    <property type="protein sequence ID" value="KZZ95255.1"/>
    <property type="molecule type" value="Genomic_DNA"/>
</dbReference>
<sequence length="644" mass="71869">MTSRVVASLTSCSTCRQPITRLIAGQRPPIFQVSAKTLRKTSKPVFRCFTSGRHVGKDSPAAQPSASTIREQVPSDIINDSQESPIEKPWFLDVEPPQHPPSLHKPTLPEAPEGAPALIEPMIQYIYEDMGLDDISLMDLRELDPPAALGPNLIMLFATARGERHLHVSSGRFVRWIRRNYKADARADGLIGPGELKTKLRRLRKKAKLMGTNTMILPDGDNGISTGWVCVNFSTSDVAPDETAKFDHSGRFSGFGGAPAGTTIVIQCMTEARRNELDLETLWRGLLRKSIEQTMKIKNQPTQSQVELEDLVSSKVQTPNSASSTQWQKMQQASLQHRHYTTSARRLQNGAVSTTSPVDPGSNHLHKDESLQATAAESALSSFQRQFVDLQVAGTRLEVDLLERLVSAILNASPSQQEPMTRLQLLDQLLLSAHEQGVAIHSQTVLVALIEAIVGSPAYGPELKRAQENFEYLLLGLRSPLDPSRTMRLMIAYAGRQQWEQFWATFRAPPRFRVAREAQLYELVYRVMASTQDAKMCIDALRWVYPEMLKEEPPVFPTGPVYSALKACILVADPAAEELLRHPPPAETLDTLGRRRLHRREFVRVLREAESFQAHFVEGLAREERARAFRHYDSPGPGPVPTPL</sequence>
<name>A0A168BFY0_9HYPO</name>
<comment type="similarity">
    <text evidence="3 8">Belongs to the ATP25 family.</text>
</comment>
<dbReference type="Gene3D" id="3.30.460.10">
    <property type="entry name" value="Beta Polymerase, domain 2"/>
    <property type="match status" value="1"/>
</dbReference>
<dbReference type="STRING" id="1081109.A0A168BFY0"/>
<evidence type="ECO:0000256" key="5">
    <source>
        <dbReference type="ARBA" id="ARBA00022946"/>
    </source>
</evidence>
<evidence type="ECO:0000256" key="3">
    <source>
        <dbReference type="ARBA" id="ARBA00010787"/>
    </source>
</evidence>
<dbReference type="PANTHER" id="PTHR28087:SF1">
    <property type="entry name" value="ATPASE SYNTHESIS PROTEIN 25, MITOCHONDRIAL"/>
    <property type="match status" value="1"/>
</dbReference>
<accession>A0A168BFY0</accession>
<feature type="region of interest" description="Disordered" evidence="9">
    <location>
        <begin position="53"/>
        <end position="72"/>
    </location>
</feature>
<feature type="compositionally biased region" description="Polar residues" evidence="9">
    <location>
        <begin position="344"/>
        <end position="357"/>
    </location>
</feature>
<evidence type="ECO:0000256" key="8">
    <source>
        <dbReference type="RuleBase" id="RU367062"/>
    </source>
</evidence>
<organism evidence="10 11">
    <name type="scientific">Moelleriella libera RCEF 2490</name>
    <dbReference type="NCBI Taxonomy" id="1081109"/>
    <lineage>
        <taxon>Eukaryota</taxon>
        <taxon>Fungi</taxon>
        <taxon>Dikarya</taxon>
        <taxon>Ascomycota</taxon>
        <taxon>Pezizomycotina</taxon>
        <taxon>Sordariomycetes</taxon>
        <taxon>Hypocreomycetidae</taxon>
        <taxon>Hypocreales</taxon>
        <taxon>Clavicipitaceae</taxon>
        <taxon>Moelleriella</taxon>
    </lineage>
</organism>
<proteinExistence type="inferred from homology"/>
<keyword evidence="7 8" id="KW-0472">Membrane</keyword>
<evidence type="ECO:0000256" key="2">
    <source>
        <dbReference type="ARBA" id="ARBA00004443"/>
    </source>
</evidence>
<evidence type="ECO:0000256" key="9">
    <source>
        <dbReference type="SAM" id="MobiDB-lite"/>
    </source>
</evidence>
<evidence type="ECO:0000256" key="7">
    <source>
        <dbReference type="ARBA" id="ARBA00023136"/>
    </source>
</evidence>
<evidence type="ECO:0000256" key="4">
    <source>
        <dbReference type="ARBA" id="ARBA00022792"/>
    </source>
</evidence>
<keyword evidence="5 8" id="KW-0809">Transit peptide</keyword>
<comment type="function">
    <text evidence="8">Mitochondrial mRNA stabilization factor.</text>
</comment>
<dbReference type="InterPro" id="IPR040152">
    <property type="entry name" value="Atp25"/>
</dbReference>
<dbReference type="GO" id="GO:0048255">
    <property type="term" value="P:mRNA stabilization"/>
    <property type="evidence" value="ECO:0007669"/>
    <property type="project" value="TreeGrafter"/>
</dbReference>
<dbReference type="PANTHER" id="PTHR28087">
    <property type="entry name" value="ATPASE SYNTHESIS PROTEIN 25, MITOCHONDRIAL"/>
    <property type="match status" value="1"/>
</dbReference>